<evidence type="ECO:0000259" key="1">
    <source>
        <dbReference type="PROSITE" id="PS50181"/>
    </source>
</evidence>
<accession>A0A319F112</accession>
<proteinExistence type="predicted"/>
<dbReference type="InterPro" id="IPR001810">
    <property type="entry name" value="F-box_dom"/>
</dbReference>
<dbReference type="AlphaFoldDB" id="A0A319F112"/>
<protein>
    <recommendedName>
        <fullName evidence="1">F-box domain-containing protein</fullName>
    </recommendedName>
</protein>
<dbReference type="OrthoDB" id="5384804at2759"/>
<organism evidence="2 3">
    <name type="scientific">Aspergillus sclerotiicarbonarius (strain CBS 121057 / IBT 28362)</name>
    <dbReference type="NCBI Taxonomy" id="1448318"/>
    <lineage>
        <taxon>Eukaryota</taxon>
        <taxon>Fungi</taxon>
        <taxon>Dikarya</taxon>
        <taxon>Ascomycota</taxon>
        <taxon>Pezizomycotina</taxon>
        <taxon>Eurotiomycetes</taxon>
        <taxon>Eurotiomycetidae</taxon>
        <taxon>Eurotiales</taxon>
        <taxon>Aspergillaceae</taxon>
        <taxon>Aspergillus</taxon>
        <taxon>Aspergillus subgen. Circumdati</taxon>
    </lineage>
</organism>
<dbReference type="PROSITE" id="PS50181">
    <property type="entry name" value="FBOX"/>
    <property type="match status" value="1"/>
</dbReference>
<keyword evidence="3" id="KW-1185">Reference proteome</keyword>
<sequence length="458" mass="53591">MVHILHLPSEILNSIYRALSNIDDALHLARCCTRLHDVFEEQRLEVLRHIIQTADHHTYDPHLSEEIGLHEYFAREMYTTPEIRLDPPHRKALLSAYRASIQPSPVLSGETVWETVVRWQAMRLLFDLYCDASVQESYGQSAFRFECDGNKKIIDTDSPFPPPSGSVCVGFGSLGTEQKQRAYERFYKALTAYWWVVEWWWSAKVDVHKDKYNDCWTRFAMAEELRDLTNSSHAVQEYMDMVEIDDFVWSFLARKALQLTSPEEWMAAWDSKPAHRPLHRWCQNGHDPWACYLPQILQYLRPSSIIELVLASQWASSGDWRVDRAAYLLHLGAMDELYGVYEDGTQRREPAKALIHFFEEGPHVGILDLYRGTGPDRLAFPAHVDLTEEERMMFVAWQVYRTEAWRWDARGRVFFQDHGSSEELLERMRAIVSAHPQQIFLRAVILRFASMAPEYDRF</sequence>
<evidence type="ECO:0000313" key="2">
    <source>
        <dbReference type="EMBL" id="PYI08759.1"/>
    </source>
</evidence>
<gene>
    <name evidence="2" type="ORF">BO78DRAFT_416355</name>
</gene>
<dbReference type="VEuPathDB" id="FungiDB:BO78DRAFT_416355"/>
<reference evidence="2 3" key="1">
    <citation type="submission" date="2018-02" db="EMBL/GenBank/DDBJ databases">
        <title>The genomes of Aspergillus section Nigri reveals drivers in fungal speciation.</title>
        <authorList>
            <consortium name="DOE Joint Genome Institute"/>
            <person name="Vesth T.C."/>
            <person name="Nybo J."/>
            <person name="Theobald S."/>
            <person name="Brandl J."/>
            <person name="Frisvad J.C."/>
            <person name="Nielsen K.F."/>
            <person name="Lyhne E.K."/>
            <person name="Kogle M.E."/>
            <person name="Kuo A."/>
            <person name="Riley R."/>
            <person name="Clum A."/>
            <person name="Nolan M."/>
            <person name="Lipzen A."/>
            <person name="Salamov A."/>
            <person name="Henrissat B."/>
            <person name="Wiebenga A."/>
            <person name="De vries R.P."/>
            <person name="Grigoriev I.V."/>
            <person name="Mortensen U.H."/>
            <person name="Andersen M.R."/>
            <person name="Baker S.E."/>
        </authorList>
    </citation>
    <scope>NUCLEOTIDE SEQUENCE [LARGE SCALE GENOMIC DNA]</scope>
    <source>
        <strain evidence="2 3">CBS 121057</strain>
    </source>
</reference>
<dbReference type="Proteomes" id="UP000248423">
    <property type="component" value="Unassembled WGS sequence"/>
</dbReference>
<feature type="domain" description="F-box" evidence="1">
    <location>
        <begin position="1"/>
        <end position="50"/>
    </location>
</feature>
<name>A0A319F112_ASPSB</name>
<evidence type="ECO:0000313" key="3">
    <source>
        <dbReference type="Proteomes" id="UP000248423"/>
    </source>
</evidence>
<dbReference type="EMBL" id="KZ826332">
    <property type="protein sequence ID" value="PYI08759.1"/>
    <property type="molecule type" value="Genomic_DNA"/>
</dbReference>